<keyword evidence="1" id="KW-0472">Membrane</keyword>
<accession>A0A7S9HDD1</accession>
<dbReference type="EMBL" id="CP064795">
    <property type="protein sequence ID" value="QPG05446.1"/>
    <property type="molecule type" value="Genomic_DNA"/>
</dbReference>
<keyword evidence="1" id="KW-1133">Transmembrane helix</keyword>
<reference evidence="2 3" key="1">
    <citation type="submission" date="2020-11" db="EMBL/GenBank/DDBJ databases">
        <title>Complete genome sequence for Salinimonas sp. strain G2-b.</title>
        <authorList>
            <person name="Park S.-J."/>
        </authorList>
    </citation>
    <scope>NUCLEOTIDE SEQUENCE [LARGE SCALE GENOMIC DNA]</scope>
    <source>
        <strain evidence="2 3">G2-b</strain>
    </source>
</reference>
<feature type="transmembrane region" description="Helical" evidence="1">
    <location>
        <begin position="20"/>
        <end position="37"/>
    </location>
</feature>
<dbReference type="AlphaFoldDB" id="A0A7S9HDD1"/>
<dbReference type="Pfam" id="PF11201">
    <property type="entry name" value="DUF2982"/>
    <property type="match status" value="1"/>
</dbReference>
<keyword evidence="1" id="KW-0812">Transmembrane</keyword>
<gene>
    <name evidence="2" type="ORF">IT774_15320</name>
</gene>
<organism evidence="2 3">
    <name type="scientific">Salinimonas marina</name>
    <dbReference type="NCBI Taxonomy" id="2785918"/>
    <lineage>
        <taxon>Bacteria</taxon>
        <taxon>Pseudomonadati</taxon>
        <taxon>Pseudomonadota</taxon>
        <taxon>Gammaproteobacteria</taxon>
        <taxon>Alteromonadales</taxon>
        <taxon>Alteromonadaceae</taxon>
        <taxon>Alteromonas/Salinimonas group</taxon>
        <taxon>Salinimonas</taxon>
    </lineage>
</organism>
<protein>
    <submittedName>
        <fullName evidence="2">DUF2982 domain-containing protein</fullName>
    </submittedName>
</protein>
<feature type="transmembrane region" description="Helical" evidence="1">
    <location>
        <begin position="43"/>
        <end position="64"/>
    </location>
</feature>
<dbReference type="RefSeq" id="WP_195810536.1">
    <property type="nucleotide sequence ID" value="NZ_CP064795.1"/>
</dbReference>
<evidence type="ECO:0000256" key="1">
    <source>
        <dbReference type="SAM" id="Phobius"/>
    </source>
</evidence>
<dbReference type="Proteomes" id="UP000595095">
    <property type="component" value="Chromosome"/>
</dbReference>
<dbReference type="InterPro" id="IPR021367">
    <property type="entry name" value="DUF2982"/>
</dbReference>
<evidence type="ECO:0000313" key="3">
    <source>
        <dbReference type="Proteomes" id="UP000595095"/>
    </source>
</evidence>
<sequence>MSSNDSAPIYIKAMSKRNGFTTLLIGMVGLLVSVLWLTLAPPWLFLAGIFLTSASLVTLLIGWFKLRDPDHSIEISPTRILYHHRRGNWEIWWDNIQRIDCPRVAQGLDQTELDAVGIRLKSYAPFMQRVSPRLATHLLMEQRPLLLHSHDNSCQTGNCFNHEMFDDKHYTLEDGQVLTGVKAMLANRMTQLRTRLGYDIYISGADLDRSPMEFVHFLRQCQQTRPETKEVVV</sequence>
<evidence type="ECO:0000313" key="2">
    <source>
        <dbReference type="EMBL" id="QPG05446.1"/>
    </source>
</evidence>
<dbReference type="KEGG" id="smaa:IT774_15320"/>
<proteinExistence type="predicted"/>
<keyword evidence="3" id="KW-1185">Reference proteome</keyword>
<name>A0A7S9HDD1_9ALTE</name>